<evidence type="ECO:0000313" key="15">
    <source>
        <dbReference type="Proteomes" id="UP000294933"/>
    </source>
</evidence>
<keyword evidence="15" id="KW-1185">Reference proteome</keyword>
<keyword evidence="11" id="KW-0472">Membrane</keyword>
<gene>
    <name evidence="14" type="ORF">BD410DRAFT_790830</name>
</gene>
<keyword evidence="5" id="KW-0328">Glycosyltransferase</keyword>
<evidence type="ECO:0000256" key="2">
    <source>
        <dbReference type="ARBA" id="ARBA00004922"/>
    </source>
</evidence>
<comment type="similarity">
    <text evidence="3">Belongs to the glycosyltransferase 2 family.</text>
</comment>
<evidence type="ECO:0000256" key="4">
    <source>
        <dbReference type="ARBA" id="ARBA00012583"/>
    </source>
</evidence>
<dbReference type="GO" id="GO:0006487">
    <property type="term" value="P:protein N-linked glycosylation"/>
    <property type="evidence" value="ECO:0007669"/>
    <property type="project" value="TreeGrafter"/>
</dbReference>
<dbReference type="Gene3D" id="3.90.550.10">
    <property type="entry name" value="Spore Coat Polysaccharide Biosynthesis Protein SpsA, Chain A"/>
    <property type="match status" value="1"/>
</dbReference>
<comment type="pathway">
    <text evidence="2">Protein modification; protein glycosylation.</text>
</comment>
<comment type="subcellular location">
    <subcellularLocation>
        <location evidence="1">Endoplasmic reticulum membrane</location>
        <topology evidence="1">Single-pass membrane protein</topology>
    </subcellularLocation>
</comment>
<dbReference type="OrthoDB" id="3784at2759"/>
<keyword evidence="7" id="KW-0812">Transmembrane</keyword>
<keyword evidence="9" id="KW-0735">Signal-anchor</keyword>
<dbReference type="STRING" id="50990.A0A4Y7Q170"/>
<organism evidence="14 15">
    <name type="scientific">Rickenella mellea</name>
    <dbReference type="NCBI Taxonomy" id="50990"/>
    <lineage>
        <taxon>Eukaryota</taxon>
        <taxon>Fungi</taxon>
        <taxon>Dikarya</taxon>
        <taxon>Basidiomycota</taxon>
        <taxon>Agaricomycotina</taxon>
        <taxon>Agaricomycetes</taxon>
        <taxon>Hymenochaetales</taxon>
        <taxon>Rickenellaceae</taxon>
        <taxon>Rickenella</taxon>
    </lineage>
</organism>
<dbReference type="InterPro" id="IPR001173">
    <property type="entry name" value="Glyco_trans_2-like"/>
</dbReference>
<evidence type="ECO:0000256" key="10">
    <source>
        <dbReference type="ARBA" id="ARBA00022989"/>
    </source>
</evidence>
<dbReference type="Proteomes" id="UP000294933">
    <property type="component" value="Unassembled WGS sequence"/>
</dbReference>
<dbReference type="InterPro" id="IPR029044">
    <property type="entry name" value="Nucleotide-diphossugar_trans"/>
</dbReference>
<evidence type="ECO:0000256" key="8">
    <source>
        <dbReference type="ARBA" id="ARBA00022824"/>
    </source>
</evidence>
<keyword evidence="8" id="KW-0256">Endoplasmic reticulum</keyword>
<dbReference type="InterPro" id="IPR035518">
    <property type="entry name" value="DPG_synthase"/>
</dbReference>
<dbReference type="SUPFAM" id="SSF53448">
    <property type="entry name" value="Nucleotide-diphospho-sugar transferases"/>
    <property type="match status" value="1"/>
</dbReference>
<dbReference type="Pfam" id="PF00535">
    <property type="entry name" value="Glycos_transf_2"/>
    <property type="match status" value="1"/>
</dbReference>
<evidence type="ECO:0000256" key="5">
    <source>
        <dbReference type="ARBA" id="ARBA00022676"/>
    </source>
</evidence>
<accession>A0A4Y7Q170</accession>
<feature type="non-terminal residue" evidence="14">
    <location>
        <position position="1"/>
    </location>
</feature>
<evidence type="ECO:0000256" key="1">
    <source>
        <dbReference type="ARBA" id="ARBA00004389"/>
    </source>
</evidence>
<dbReference type="GO" id="GO:0005789">
    <property type="term" value="C:endoplasmic reticulum membrane"/>
    <property type="evidence" value="ECO:0007669"/>
    <property type="project" value="UniProtKB-SubCell"/>
</dbReference>
<dbReference type="EC" id="2.4.1.117" evidence="4"/>
<evidence type="ECO:0000313" key="14">
    <source>
        <dbReference type="EMBL" id="TDL20599.1"/>
    </source>
</evidence>
<protein>
    <recommendedName>
        <fullName evidence="4">dolichyl-phosphate beta-glucosyltransferase</fullName>
        <ecNumber evidence="4">2.4.1.117</ecNumber>
    </recommendedName>
</protein>
<keyword evidence="6" id="KW-0808">Transferase</keyword>
<reference evidence="14 15" key="1">
    <citation type="submission" date="2018-06" db="EMBL/GenBank/DDBJ databases">
        <title>A transcriptomic atlas of mushroom development highlights an independent origin of complex multicellularity.</title>
        <authorList>
            <consortium name="DOE Joint Genome Institute"/>
            <person name="Krizsan K."/>
            <person name="Almasi E."/>
            <person name="Merenyi Z."/>
            <person name="Sahu N."/>
            <person name="Viragh M."/>
            <person name="Koszo T."/>
            <person name="Mondo S."/>
            <person name="Kiss B."/>
            <person name="Balint B."/>
            <person name="Kues U."/>
            <person name="Barry K."/>
            <person name="Hegedus J.C."/>
            <person name="Henrissat B."/>
            <person name="Johnson J."/>
            <person name="Lipzen A."/>
            <person name="Ohm R."/>
            <person name="Nagy I."/>
            <person name="Pangilinan J."/>
            <person name="Yan J."/>
            <person name="Xiong Y."/>
            <person name="Grigoriev I.V."/>
            <person name="Hibbett D.S."/>
            <person name="Nagy L.G."/>
        </authorList>
    </citation>
    <scope>NUCLEOTIDE SEQUENCE [LARGE SCALE GENOMIC DNA]</scope>
    <source>
        <strain evidence="14 15">SZMC22713</strain>
    </source>
</reference>
<comment type="catalytic activity">
    <reaction evidence="12">
        <text>a di-trans,poly-cis-dolichyl phosphate + UDP-alpha-D-glucose = a di-trans,poly-cis-dolichyl beta-D-glucosyl phosphate + UDP</text>
        <dbReference type="Rhea" id="RHEA:15401"/>
        <dbReference type="Rhea" id="RHEA-COMP:19498"/>
        <dbReference type="Rhea" id="RHEA-COMP:19502"/>
        <dbReference type="ChEBI" id="CHEBI:57525"/>
        <dbReference type="ChEBI" id="CHEBI:57683"/>
        <dbReference type="ChEBI" id="CHEBI:58223"/>
        <dbReference type="ChEBI" id="CHEBI:58885"/>
        <dbReference type="EC" id="2.4.1.117"/>
    </reaction>
    <physiologicalReaction direction="left-to-right" evidence="12">
        <dbReference type="Rhea" id="RHEA:15402"/>
    </physiologicalReaction>
</comment>
<evidence type="ECO:0000259" key="13">
    <source>
        <dbReference type="Pfam" id="PF00535"/>
    </source>
</evidence>
<keyword evidence="10" id="KW-1133">Transmembrane helix</keyword>
<dbReference type="VEuPathDB" id="FungiDB:BD410DRAFT_790830"/>
<sequence>LYISLLILSPPPVVPLPSEKLYLSALNPKTPQPLPSLHDAPSVDLSIIIPAFNEVARLPSMLETTLAHLKSPKYSARTYEILIIDDESSDGTSAHAIEWARGRKGGDEFRVVRLEANLGKGGGVRHGMMHARGRRLLMVDADGASRFEDLELLWAEMERIAPGDGDEPGVVVGSRAHLVDTEAVVKRSFIRNVAMYGLHTVLRLVGVGHIRDTQCGFKLFTRTAAQQIFPYQHLTGWIFDVEILLIAKQLDIPVREVPITWHEVPQSKLKLARDSALMFRDLMLLRANMAFGLWDARKTRRKME</sequence>
<evidence type="ECO:0000256" key="3">
    <source>
        <dbReference type="ARBA" id="ARBA00006739"/>
    </source>
</evidence>
<dbReference type="PANTHER" id="PTHR10859">
    <property type="entry name" value="GLYCOSYL TRANSFERASE"/>
    <property type="match status" value="1"/>
</dbReference>
<evidence type="ECO:0000256" key="9">
    <source>
        <dbReference type="ARBA" id="ARBA00022968"/>
    </source>
</evidence>
<proteinExistence type="inferred from homology"/>
<feature type="domain" description="Glycosyltransferase 2-like" evidence="13">
    <location>
        <begin position="46"/>
        <end position="226"/>
    </location>
</feature>
<evidence type="ECO:0000256" key="7">
    <source>
        <dbReference type="ARBA" id="ARBA00022692"/>
    </source>
</evidence>
<evidence type="ECO:0000256" key="12">
    <source>
        <dbReference type="ARBA" id="ARBA00045097"/>
    </source>
</evidence>
<evidence type="ECO:0000256" key="6">
    <source>
        <dbReference type="ARBA" id="ARBA00022679"/>
    </source>
</evidence>
<name>A0A4Y7Q170_9AGAM</name>
<dbReference type="PANTHER" id="PTHR10859:SF91">
    <property type="entry name" value="DOLICHYL-PHOSPHATE BETA-GLUCOSYLTRANSFERASE"/>
    <property type="match status" value="1"/>
</dbReference>
<dbReference type="AlphaFoldDB" id="A0A4Y7Q170"/>
<dbReference type="GO" id="GO:0004581">
    <property type="term" value="F:dolichyl-phosphate beta-glucosyltransferase activity"/>
    <property type="evidence" value="ECO:0007669"/>
    <property type="project" value="UniProtKB-EC"/>
</dbReference>
<dbReference type="CDD" id="cd04188">
    <property type="entry name" value="DPG_synthase"/>
    <property type="match status" value="1"/>
</dbReference>
<dbReference type="EMBL" id="ML170187">
    <property type="protein sequence ID" value="TDL20599.1"/>
    <property type="molecule type" value="Genomic_DNA"/>
</dbReference>
<evidence type="ECO:0000256" key="11">
    <source>
        <dbReference type="ARBA" id="ARBA00023136"/>
    </source>
</evidence>